<sequence>MVLISRKRTDFLPMILLNNEYRLARNPFAIKPTPLSRLAKKEISLSYSSYHSMQSHPVLSNRQPGIEMHHD</sequence>
<comment type="caution">
    <text evidence="1">The sequence shown here is derived from an EMBL/GenBank/DDBJ whole genome shotgun (WGS) entry which is preliminary data.</text>
</comment>
<dbReference type="AlphaFoldDB" id="A0A5M9KBX6"/>
<accession>A0A5M9KBX6</accession>
<dbReference type="Proteomes" id="UP000322873">
    <property type="component" value="Unassembled WGS sequence"/>
</dbReference>
<dbReference type="EMBL" id="VICG01000001">
    <property type="protein sequence ID" value="KAA8576415.1"/>
    <property type="molecule type" value="Genomic_DNA"/>
</dbReference>
<evidence type="ECO:0000313" key="1">
    <source>
        <dbReference type="EMBL" id="KAA8576415.1"/>
    </source>
</evidence>
<evidence type="ECO:0000313" key="2">
    <source>
        <dbReference type="Proteomes" id="UP000322873"/>
    </source>
</evidence>
<proteinExistence type="predicted"/>
<protein>
    <submittedName>
        <fullName evidence="1">Uncharacterized protein</fullName>
    </submittedName>
</protein>
<reference evidence="1 2" key="1">
    <citation type="submission" date="2019-06" db="EMBL/GenBank/DDBJ databases">
        <title>Genome Sequence of the Brown Rot Fungal Pathogen Monilinia fructicola.</title>
        <authorList>
            <person name="De Miccolis Angelini R.M."/>
            <person name="Landi L."/>
            <person name="Abate D."/>
            <person name="Pollastro S."/>
            <person name="Romanazzi G."/>
            <person name="Faretra F."/>
        </authorList>
    </citation>
    <scope>NUCLEOTIDE SEQUENCE [LARGE SCALE GENOMIC DNA]</scope>
    <source>
        <strain evidence="1 2">Mfrc123</strain>
    </source>
</reference>
<name>A0A5M9KBX6_MONFR</name>
<organism evidence="1 2">
    <name type="scientific">Monilinia fructicola</name>
    <name type="common">Brown rot fungus</name>
    <name type="synonym">Ciboria fructicola</name>
    <dbReference type="NCBI Taxonomy" id="38448"/>
    <lineage>
        <taxon>Eukaryota</taxon>
        <taxon>Fungi</taxon>
        <taxon>Dikarya</taxon>
        <taxon>Ascomycota</taxon>
        <taxon>Pezizomycotina</taxon>
        <taxon>Leotiomycetes</taxon>
        <taxon>Helotiales</taxon>
        <taxon>Sclerotiniaceae</taxon>
        <taxon>Monilinia</taxon>
    </lineage>
</organism>
<keyword evidence="2" id="KW-1185">Reference proteome</keyword>
<gene>
    <name evidence="1" type="ORF">EYC84_006541</name>
</gene>